<dbReference type="InterPro" id="IPR003675">
    <property type="entry name" value="Rce1/LyrA-like_dom"/>
</dbReference>
<dbReference type="EMBL" id="WSTB01000013">
    <property type="protein sequence ID" value="MWB96431.1"/>
    <property type="molecule type" value="Genomic_DNA"/>
</dbReference>
<dbReference type="PANTHER" id="PTHR43592:SF15">
    <property type="entry name" value="CAAX AMINO TERMINAL PROTEASE FAMILY PROTEIN"/>
    <property type="match status" value="1"/>
</dbReference>
<keyword evidence="3" id="KW-0378">Hydrolase</keyword>
<proteinExistence type="predicted"/>
<keyword evidence="1" id="KW-1133">Transmembrane helix</keyword>
<keyword evidence="4" id="KW-1185">Reference proteome</keyword>
<sequence>MQEPKYSSKKPLLITGILLSVLLPLVAIGSNLLFKKLGFSFETQFYISRFTIWFSLLLLLLYSLKIEKQPLLIWKETEYPFSFFTIALFKTFLKLFLAVLATGLLMLLFKNPAESAILKKTLALFKSNFLLLFFTCVTAGITEELIFRGYLLPRLELLFKNRTLAIILSSILFGLLHFGYGTLFNIVGPIVIGLVFALQYEKYRNIKIVILCHFLWDLFLLLAKAR</sequence>
<dbReference type="RefSeq" id="WP_160376327.1">
    <property type="nucleotide sequence ID" value="NZ_WSTB01000013.1"/>
</dbReference>
<evidence type="ECO:0000313" key="4">
    <source>
        <dbReference type="Proteomes" id="UP000471501"/>
    </source>
</evidence>
<keyword evidence="1" id="KW-0472">Membrane</keyword>
<dbReference type="GO" id="GO:0004175">
    <property type="term" value="F:endopeptidase activity"/>
    <property type="evidence" value="ECO:0007669"/>
    <property type="project" value="UniProtKB-ARBA"/>
</dbReference>
<organism evidence="3 4">
    <name type="scientific">Flavobacterium hydrocarbonoxydans</name>
    <dbReference type="NCBI Taxonomy" id="2683249"/>
    <lineage>
        <taxon>Bacteria</taxon>
        <taxon>Pseudomonadati</taxon>
        <taxon>Bacteroidota</taxon>
        <taxon>Flavobacteriia</taxon>
        <taxon>Flavobacteriales</taxon>
        <taxon>Flavobacteriaceae</taxon>
        <taxon>Flavobacterium</taxon>
    </lineage>
</organism>
<feature type="transmembrane region" description="Helical" evidence="1">
    <location>
        <begin position="129"/>
        <end position="151"/>
    </location>
</feature>
<dbReference type="AlphaFoldDB" id="A0A6I4NQQ6"/>
<dbReference type="PANTHER" id="PTHR43592">
    <property type="entry name" value="CAAX AMINO TERMINAL PROTEASE"/>
    <property type="match status" value="1"/>
</dbReference>
<feature type="transmembrane region" description="Helical" evidence="1">
    <location>
        <begin position="163"/>
        <end position="196"/>
    </location>
</feature>
<feature type="domain" description="CAAX prenyl protease 2/Lysostaphin resistance protein A-like" evidence="2">
    <location>
        <begin position="128"/>
        <end position="219"/>
    </location>
</feature>
<feature type="transmembrane region" description="Helical" evidence="1">
    <location>
        <begin position="208"/>
        <end position="225"/>
    </location>
</feature>
<gene>
    <name evidence="3" type="ORF">GON26_18870</name>
</gene>
<feature type="transmembrane region" description="Helical" evidence="1">
    <location>
        <begin position="12"/>
        <end position="34"/>
    </location>
</feature>
<evidence type="ECO:0000259" key="2">
    <source>
        <dbReference type="Pfam" id="PF02517"/>
    </source>
</evidence>
<dbReference type="GO" id="GO:0008237">
    <property type="term" value="F:metallopeptidase activity"/>
    <property type="evidence" value="ECO:0007669"/>
    <property type="project" value="UniProtKB-KW"/>
</dbReference>
<keyword evidence="1" id="KW-0812">Transmembrane</keyword>
<dbReference type="Proteomes" id="UP000471501">
    <property type="component" value="Unassembled WGS sequence"/>
</dbReference>
<accession>A0A6I4NQQ6</accession>
<keyword evidence="3" id="KW-0482">Metalloprotease</keyword>
<comment type="caution">
    <text evidence="3">The sequence shown here is derived from an EMBL/GenBank/DDBJ whole genome shotgun (WGS) entry which is preliminary data.</text>
</comment>
<dbReference type="Pfam" id="PF02517">
    <property type="entry name" value="Rce1-like"/>
    <property type="match status" value="1"/>
</dbReference>
<protein>
    <submittedName>
        <fullName evidence="3">CPBP family intramembrane metalloprotease</fullName>
    </submittedName>
</protein>
<feature type="transmembrane region" description="Helical" evidence="1">
    <location>
        <begin position="46"/>
        <end position="64"/>
    </location>
</feature>
<name>A0A6I4NQQ6_9FLAO</name>
<feature type="transmembrane region" description="Helical" evidence="1">
    <location>
        <begin position="84"/>
        <end position="109"/>
    </location>
</feature>
<reference evidence="3 4" key="1">
    <citation type="submission" date="2019-12" db="EMBL/GenBank/DDBJ databases">
        <authorList>
            <person name="Kim Y.S."/>
        </authorList>
    </citation>
    <scope>NUCLEOTIDE SEQUENCE [LARGE SCALE GENOMIC DNA]</scope>
    <source>
        <strain evidence="3 4">GA093</strain>
    </source>
</reference>
<evidence type="ECO:0000256" key="1">
    <source>
        <dbReference type="SAM" id="Phobius"/>
    </source>
</evidence>
<evidence type="ECO:0000313" key="3">
    <source>
        <dbReference type="EMBL" id="MWB96431.1"/>
    </source>
</evidence>
<dbReference type="GO" id="GO:0006508">
    <property type="term" value="P:proteolysis"/>
    <property type="evidence" value="ECO:0007669"/>
    <property type="project" value="UniProtKB-KW"/>
</dbReference>
<keyword evidence="3" id="KW-0645">Protease</keyword>
<dbReference type="GO" id="GO:0080120">
    <property type="term" value="P:CAAX-box protein maturation"/>
    <property type="evidence" value="ECO:0007669"/>
    <property type="project" value="UniProtKB-ARBA"/>
</dbReference>